<dbReference type="AlphaFoldDB" id="A0A9P1NZC7"/>
<evidence type="ECO:0000313" key="1">
    <source>
        <dbReference type="EMBL" id="CDM96104.1"/>
    </source>
</evidence>
<proteinExistence type="predicted"/>
<name>A0A9P1NZC7_9CYAN</name>
<gene>
    <name evidence="1" type="ORF">ARTHRO_40510</name>
</gene>
<evidence type="ECO:0000313" key="2">
    <source>
        <dbReference type="Proteomes" id="UP000032946"/>
    </source>
</evidence>
<dbReference type="EMBL" id="FO818640">
    <property type="protein sequence ID" value="CDM96104.1"/>
    <property type="molecule type" value="Genomic_DNA"/>
</dbReference>
<keyword evidence="2" id="KW-1185">Reference proteome</keyword>
<protein>
    <submittedName>
        <fullName evidence="1">Uncharacterized protein</fullName>
    </submittedName>
</protein>
<sequence length="73" mass="7926">MALGATLTKNAKDIIPKTITNQFERESSTDVRTLSVDASKLSASQIINPTLANVFPQPIQYNTVVASEISNDF</sequence>
<accession>A0A9P1NZC7</accession>
<reference evidence="1 2" key="1">
    <citation type="submission" date="2014-02" db="EMBL/GenBank/DDBJ databases">
        <authorList>
            <person name="Genoscope - CEA"/>
        </authorList>
    </citation>
    <scope>NUCLEOTIDE SEQUENCE [LARGE SCALE GENOMIC DNA]</scope>
    <source>
        <strain evidence="1 2">PCC 8005</strain>
    </source>
</reference>
<organism evidence="1 2">
    <name type="scientific">Limnospira indica PCC 8005</name>
    <dbReference type="NCBI Taxonomy" id="376219"/>
    <lineage>
        <taxon>Bacteria</taxon>
        <taxon>Bacillati</taxon>
        <taxon>Cyanobacteriota</taxon>
        <taxon>Cyanophyceae</taxon>
        <taxon>Oscillatoriophycideae</taxon>
        <taxon>Oscillatoriales</taxon>
        <taxon>Sirenicapillariaceae</taxon>
        <taxon>Limnospira</taxon>
    </lineage>
</organism>
<dbReference type="Proteomes" id="UP000032946">
    <property type="component" value="Chromosome"/>
</dbReference>